<accession>A0AAW5C5A7</accession>
<dbReference type="Pfam" id="PF18186">
    <property type="entry name" value="SLATT_4"/>
    <property type="match status" value="1"/>
</dbReference>
<keyword evidence="1" id="KW-0812">Transmembrane</keyword>
<feature type="transmembrane region" description="Helical" evidence="1">
    <location>
        <begin position="69"/>
        <end position="87"/>
    </location>
</feature>
<dbReference type="InterPro" id="IPR040811">
    <property type="entry name" value="SLATT_4"/>
</dbReference>
<gene>
    <name evidence="3" type="ORF">L0P03_10200</name>
</gene>
<keyword evidence="1" id="KW-0472">Membrane</keyword>
<keyword evidence="1" id="KW-1133">Transmembrane helix</keyword>
<dbReference type="EMBL" id="JAKNDN010000018">
    <property type="protein sequence ID" value="MCG4960216.1"/>
    <property type="molecule type" value="Genomic_DNA"/>
</dbReference>
<proteinExistence type="predicted"/>
<dbReference type="NCBIfam" id="NF033632">
    <property type="entry name" value="SLATT_4"/>
    <property type="match status" value="1"/>
</dbReference>
<dbReference type="RefSeq" id="WP_217773862.1">
    <property type="nucleotide sequence ID" value="NZ_JAHONW010000013.1"/>
</dbReference>
<dbReference type="AlphaFoldDB" id="A0AAW5C5A7"/>
<name>A0AAW5C5A7_9BACT</name>
<evidence type="ECO:0000256" key="1">
    <source>
        <dbReference type="SAM" id="Phobius"/>
    </source>
</evidence>
<protein>
    <submittedName>
        <fullName evidence="3">SLATT domain-containing protein</fullName>
    </submittedName>
</protein>
<sequence>MDTKLLATVRFYFAQCVFMHTIHYAAKARAKNQQKKWNRVTIWIAGVTFLCIILQICGLEFTLTPFIQISSYVGLLATGGSMLLSMAQKEDYCSLMCQHKHIAENYKSLRDRYMMLIMEIMTDKHENSVLNNKAQNFLDEYDRIGRNAPDTTGDDYNETQKILGLSGQGEAFTWSDNEIDRFLPLELRLNK</sequence>
<reference evidence="3" key="1">
    <citation type="submission" date="2022-01" db="EMBL/GenBank/DDBJ databases">
        <title>Collection of gut derived symbiotic bacterial strains cultured from healthy donors.</title>
        <authorList>
            <person name="Lin H."/>
            <person name="Kohout C."/>
            <person name="Waligurski E."/>
            <person name="Pamer E.G."/>
        </authorList>
    </citation>
    <scope>NUCLEOTIDE SEQUENCE</scope>
    <source>
        <strain evidence="3">DFI.1.149</strain>
    </source>
</reference>
<evidence type="ECO:0000313" key="4">
    <source>
        <dbReference type="Proteomes" id="UP001199750"/>
    </source>
</evidence>
<organism evidence="3 4">
    <name type="scientific">Odoribacter splanchnicus</name>
    <dbReference type="NCBI Taxonomy" id="28118"/>
    <lineage>
        <taxon>Bacteria</taxon>
        <taxon>Pseudomonadati</taxon>
        <taxon>Bacteroidota</taxon>
        <taxon>Bacteroidia</taxon>
        <taxon>Bacteroidales</taxon>
        <taxon>Odoribacteraceae</taxon>
        <taxon>Odoribacter</taxon>
    </lineage>
</organism>
<feature type="transmembrane region" description="Helical" evidence="1">
    <location>
        <begin position="40"/>
        <end position="63"/>
    </location>
</feature>
<evidence type="ECO:0000313" key="3">
    <source>
        <dbReference type="EMBL" id="MCG4960216.1"/>
    </source>
</evidence>
<comment type="caution">
    <text evidence="3">The sequence shown here is derived from an EMBL/GenBank/DDBJ whole genome shotgun (WGS) entry which is preliminary data.</text>
</comment>
<feature type="domain" description="SMODS and SLOG-associating 2TM effector" evidence="2">
    <location>
        <begin position="6"/>
        <end position="164"/>
    </location>
</feature>
<evidence type="ECO:0000259" key="2">
    <source>
        <dbReference type="Pfam" id="PF18186"/>
    </source>
</evidence>
<dbReference type="Proteomes" id="UP001199750">
    <property type="component" value="Unassembled WGS sequence"/>
</dbReference>